<evidence type="ECO:0000313" key="4">
    <source>
        <dbReference type="Proteomes" id="UP000076722"/>
    </source>
</evidence>
<feature type="signal peptide" evidence="2">
    <location>
        <begin position="1"/>
        <end position="16"/>
    </location>
</feature>
<evidence type="ECO:0000256" key="1">
    <source>
        <dbReference type="SAM" id="MobiDB-lite"/>
    </source>
</evidence>
<sequence>MFSLISLFALPLLASAAVHDIQVGQDGLSYTPEAISANPGDQVVFHFVAKNHTATQSSFANPCGHLEGGFDSVRFNPVAAGSTDFPTFSVNVTDTKPLWFYCKQAANTPASHCGAGMVFAVNCGADGSPNSFTNFKAAALAQGAALSSSAAAAASTSAAPSATDSSYPPAITSPAPDGPETVTATVTLGSSTWTTIYGSYPNSPAPTPASAQGNVHVVTVGGNGTLTFDPPNVVAAPFDTISFQFVSKNHTATQSSFASPCRKLASTSTTGQVGFDSGFMPVANGTAPLTWNVTVNDTAPIWVYCRQTAPVDHCGTGMVFAVNSDETATSTKTFADFQASAKAQNGTNSTASASSAAASTSPSSTSDGVRLQAALGFSLIGIVVASL</sequence>
<feature type="non-terminal residue" evidence="3">
    <location>
        <position position="387"/>
    </location>
</feature>
<dbReference type="OrthoDB" id="1921208at2759"/>
<dbReference type="AlphaFoldDB" id="A0A164UE75"/>
<dbReference type="InterPro" id="IPR052953">
    <property type="entry name" value="Ser-rich/MCO-related"/>
</dbReference>
<dbReference type="CDD" id="cd00920">
    <property type="entry name" value="Cupredoxin"/>
    <property type="match status" value="2"/>
</dbReference>
<keyword evidence="4" id="KW-1185">Reference proteome</keyword>
<dbReference type="Gene3D" id="2.60.40.420">
    <property type="entry name" value="Cupredoxins - blue copper proteins"/>
    <property type="match status" value="2"/>
</dbReference>
<organism evidence="3 4">
    <name type="scientific">Sistotremastrum niveocremeum HHB9708</name>
    <dbReference type="NCBI Taxonomy" id="1314777"/>
    <lineage>
        <taxon>Eukaryota</taxon>
        <taxon>Fungi</taxon>
        <taxon>Dikarya</taxon>
        <taxon>Basidiomycota</taxon>
        <taxon>Agaricomycotina</taxon>
        <taxon>Agaricomycetes</taxon>
        <taxon>Sistotremastrales</taxon>
        <taxon>Sistotremastraceae</taxon>
        <taxon>Sertulicium</taxon>
        <taxon>Sertulicium niveocremeum</taxon>
    </lineage>
</organism>
<keyword evidence="2" id="KW-0732">Signal</keyword>
<dbReference type="InterPro" id="IPR008972">
    <property type="entry name" value="Cupredoxin"/>
</dbReference>
<dbReference type="PANTHER" id="PTHR34883">
    <property type="entry name" value="SERINE-RICH PROTEIN, PUTATIVE-RELATED-RELATED"/>
    <property type="match status" value="1"/>
</dbReference>
<feature type="compositionally biased region" description="Low complexity" evidence="1">
    <location>
        <begin position="158"/>
        <end position="170"/>
    </location>
</feature>
<evidence type="ECO:0008006" key="5">
    <source>
        <dbReference type="Google" id="ProtNLM"/>
    </source>
</evidence>
<reference evidence="3 4" key="1">
    <citation type="journal article" date="2016" name="Mol. Biol. Evol.">
        <title>Comparative Genomics of Early-Diverging Mushroom-Forming Fungi Provides Insights into the Origins of Lignocellulose Decay Capabilities.</title>
        <authorList>
            <person name="Nagy L.G."/>
            <person name="Riley R."/>
            <person name="Tritt A."/>
            <person name="Adam C."/>
            <person name="Daum C."/>
            <person name="Floudas D."/>
            <person name="Sun H."/>
            <person name="Yadav J.S."/>
            <person name="Pangilinan J."/>
            <person name="Larsson K.H."/>
            <person name="Matsuura K."/>
            <person name="Barry K."/>
            <person name="Labutti K."/>
            <person name="Kuo R."/>
            <person name="Ohm R.A."/>
            <person name="Bhattacharya S.S."/>
            <person name="Shirouzu T."/>
            <person name="Yoshinaga Y."/>
            <person name="Martin F.M."/>
            <person name="Grigoriev I.V."/>
            <person name="Hibbett D.S."/>
        </authorList>
    </citation>
    <scope>NUCLEOTIDE SEQUENCE [LARGE SCALE GENOMIC DNA]</scope>
    <source>
        <strain evidence="3 4">HHB9708</strain>
    </source>
</reference>
<dbReference type="Proteomes" id="UP000076722">
    <property type="component" value="Unassembled WGS sequence"/>
</dbReference>
<proteinExistence type="predicted"/>
<gene>
    <name evidence="3" type="ORF">SISNIDRAFT_455125</name>
</gene>
<feature type="chain" id="PRO_5007853558" description="Cupredoxin" evidence="2">
    <location>
        <begin position="17"/>
        <end position="387"/>
    </location>
</feature>
<evidence type="ECO:0000313" key="3">
    <source>
        <dbReference type="EMBL" id="KZS93149.1"/>
    </source>
</evidence>
<dbReference type="EMBL" id="KV419408">
    <property type="protein sequence ID" value="KZS93149.1"/>
    <property type="molecule type" value="Genomic_DNA"/>
</dbReference>
<evidence type="ECO:0000256" key="2">
    <source>
        <dbReference type="SAM" id="SignalP"/>
    </source>
</evidence>
<name>A0A164UE75_9AGAM</name>
<protein>
    <recommendedName>
        <fullName evidence="5">Cupredoxin</fullName>
    </recommendedName>
</protein>
<dbReference type="SUPFAM" id="SSF49503">
    <property type="entry name" value="Cupredoxins"/>
    <property type="match status" value="2"/>
</dbReference>
<feature type="region of interest" description="Disordered" evidence="1">
    <location>
        <begin position="158"/>
        <end position="180"/>
    </location>
</feature>
<accession>A0A164UE75</accession>
<dbReference type="STRING" id="1314777.A0A164UE75"/>
<dbReference type="PANTHER" id="PTHR34883:SF4">
    <property type="entry name" value="CUPREDOXIN"/>
    <property type="match status" value="1"/>
</dbReference>